<dbReference type="SUPFAM" id="SSF48726">
    <property type="entry name" value="Immunoglobulin"/>
    <property type="match status" value="2"/>
</dbReference>
<dbReference type="GO" id="GO:0007411">
    <property type="term" value="P:axon guidance"/>
    <property type="evidence" value="ECO:0007669"/>
    <property type="project" value="TreeGrafter"/>
</dbReference>
<evidence type="ECO:0000256" key="1">
    <source>
        <dbReference type="ARBA" id="ARBA00023319"/>
    </source>
</evidence>
<dbReference type="InterPro" id="IPR036179">
    <property type="entry name" value="Ig-like_dom_sf"/>
</dbReference>
<dbReference type="Pfam" id="PF13927">
    <property type="entry name" value="Ig_3"/>
    <property type="match status" value="1"/>
</dbReference>
<dbReference type="InterPro" id="IPR007110">
    <property type="entry name" value="Ig-like_dom"/>
</dbReference>
<proteinExistence type="predicted"/>
<protein>
    <submittedName>
        <fullName evidence="3">Basement membrane-specific heparan sulfate proteoglycan core protein</fullName>
    </submittedName>
</protein>
<dbReference type="EMBL" id="HBUE01035870">
    <property type="protein sequence ID" value="CAG6458700.1"/>
    <property type="molecule type" value="Transcribed_RNA"/>
</dbReference>
<dbReference type="GO" id="GO:0005886">
    <property type="term" value="C:plasma membrane"/>
    <property type="evidence" value="ECO:0007669"/>
    <property type="project" value="TreeGrafter"/>
</dbReference>
<dbReference type="PANTHER" id="PTHR10075">
    <property type="entry name" value="BASIGIN RELATED"/>
    <property type="match status" value="1"/>
</dbReference>
<reference evidence="3" key="1">
    <citation type="submission" date="2021-05" db="EMBL/GenBank/DDBJ databases">
        <authorList>
            <person name="Alioto T."/>
            <person name="Alioto T."/>
            <person name="Gomez Garrido J."/>
        </authorList>
    </citation>
    <scope>NUCLEOTIDE SEQUENCE</scope>
</reference>
<organism evidence="3">
    <name type="scientific">Culex pipiens</name>
    <name type="common">House mosquito</name>
    <dbReference type="NCBI Taxonomy" id="7175"/>
    <lineage>
        <taxon>Eukaryota</taxon>
        <taxon>Metazoa</taxon>
        <taxon>Ecdysozoa</taxon>
        <taxon>Arthropoda</taxon>
        <taxon>Hexapoda</taxon>
        <taxon>Insecta</taxon>
        <taxon>Pterygota</taxon>
        <taxon>Neoptera</taxon>
        <taxon>Endopterygota</taxon>
        <taxon>Diptera</taxon>
        <taxon>Nematocera</taxon>
        <taxon>Culicoidea</taxon>
        <taxon>Culicidae</taxon>
        <taxon>Culicinae</taxon>
        <taxon>Culicini</taxon>
        <taxon>Culex</taxon>
        <taxon>Culex</taxon>
    </lineage>
</organism>
<feature type="domain" description="Ig-like" evidence="2">
    <location>
        <begin position="90"/>
        <end position="175"/>
    </location>
</feature>
<evidence type="ECO:0000313" key="3">
    <source>
        <dbReference type="EMBL" id="CAG6458700.1"/>
    </source>
</evidence>
<dbReference type="Gene3D" id="2.60.40.10">
    <property type="entry name" value="Immunoglobulins"/>
    <property type="match status" value="2"/>
</dbReference>
<sequence length="180" mass="20120">MFAEPEHRYDVIFGIKNELLCDEPSSEIRTEWRRTDGSDLPSGSSQLNGLLTIEPTGYDAEGHYECVAHAQGSTTQTVVVRVVLQVIVPPRITFSLSPPMSKVRPGDKVAILCNVSGDQPFLVSWHKANSESLPDRVRVNGQYLEFPRITKEDEGRYICRASNRAGNATRTAEIKFRSKI</sequence>
<dbReference type="GO" id="GO:0030424">
    <property type="term" value="C:axon"/>
    <property type="evidence" value="ECO:0007669"/>
    <property type="project" value="TreeGrafter"/>
</dbReference>
<keyword evidence="1" id="KW-0393">Immunoglobulin domain</keyword>
<accession>A0A8D8F5S5</accession>
<dbReference type="PROSITE" id="PS50835">
    <property type="entry name" value="IG_LIKE"/>
    <property type="match status" value="2"/>
</dbReference>
<feature type="domain" description="Ig-like" evidence="2">
    <location>
        <begin position="19"/>
        <end position="79"/>
    </location>
</feature>
<dbReference type="GO" id="GO:0098632">
    <property type="term" value="F:cell-cell adhesion mediator activity"/>
    <property type="evidence" value="ECO:0007669"/>
    <property type="project" value="TreeGrafter"/>
</dbReference>
<dbReference type="GO" id="GO:0007156">
    <property type="term" value="P:homophilic cell adhesion via plasma membrane adhesion molecules"/>
    <property type="evidence" value="ECO:0007669"/>
    <property type="project" value="TreeGrafter"/>
</dbReference>
<dbReference type="InterPro" id="IPR003599">
    <property type="entry name" value="Ig_sub"/>
</dbReference>
<evidence type="ECO:0000259" key="2">
    <source>
        <dbReference type="PROSITE" id="PS50835"/>
    </source>
</evidence>
<dbReference type="InterPro" id="IPR013783">
    <property type="entry name" value="Ig-like_fold"/>
</dbReference>
<dbReference type="SMART" id="SM00409">
    <property type="entry name" value="IG"/>
    <property type="match status" value="2"/>
</dbReference>
<name>A0A8D8F5S5_CULPI</name>
<dbReference type="GO" id="GO:0070593">
    <property type="term" value="P:dendrite self-avoidance"/>
    <property type="evidence" value="ECO:0007669"/>
    <property type="project" value="TreeGrafter"/>
</dbReference>
<dbReference type="InterPro" id="IPR003598">
    <property type="entry name" value="Ig_sub2"/>
</dbReference>
<dbReference type="PANTHER" id="PTHR10075:SF103">
    <property type="entry name" value="ROUNDABOUT HOMOLOG 4"/>
    <property type="match status" value="1"/>
</dbReference>
<dbReference type="SMART" id="SM00408">
    <property type="entry name" value="IGc2"/>
    <property type="match status" value="2"/>
</dbReference>
<dbReference type="AlphaFoldDB" id="A0A8D8F5S5"/>